<evidence type="ECO:0000313" key="2">
    <source>
        <dbReference type="Proteomes" id="UP000322225"/>
    </source>
</evidence>
<dbReference type="PANTHER" id="PTHR45964">
    <property type="entry name" value="WSCD FAMILY MEMBER CG9164"/>
    <property type="match status" value="1"/>
</dbReference>
<dbReference type="SMART" id="SM00321">
    <property type="entry name" value="WSC"/>
    <property type="match status" value="4"/>
</dbReference>
<dbReference type="Pfam" id="PF01822">
    <property type="entry name" value="WSC"/>
    <property type="match status" value="4"/>
</dbReference>
<sequence length="824" mass="76983">MVGTITLLPLAVLALGTAANAHAIQRRAAAFDASAYSTYLGCYVDGWPHYVNEYYDRNDNQTFSSCVAQCAANNFKYAGVEYGSDCYCANTLTPQSNGAGNKAAASECNYSCGGDSSRTCGGLWRVQVYQYNPTSVNNAYASYSAASSSSAAASASVYSATSLAASRSASASAYSASSLSASGAAYTASVVSASNAAASSKAAASSSAAAASASSAAAASSSAAAAASASSASVAAASSSSAAAAASSKAAAAASSSAAAASASSAAASSSSAAAASSSAAAAAASASSASASAAAASASSASVAAASASASSASAAQASASAAAVASSSKAAAASASSVAAASASSAAAASSSAAAASASSAAAASSSAASVAAASASAAAAASASSAAAASSSAASVAAASASNAAVASASSASAAKASASLASVAAAQSASVAAAASASSAAAASASSVAAAIASSSLAAVASASSASAAAASSSLAAIASASSASAAAASASAAFAASATAVSSGWAPASVACVAEGTSGRALVDSATYGNMTWKACTDFCNQGGYTIAGVEYGRECFCGSVLSNGASLLKPSTDCSMSCDGNDAATCGGSNTLRLFVSNAALSALSADLTSKVVNLPTGWSTADTACVQEGTSGRALALASTTSDSMTVPTCLNYCSGLGFAYAGVEYGRECYCGNSLVNGASLSLPSTTCNMKCTGDTATTCGGANGLQLYYNPSLAVTNTVVNNFASEGCIIEVAGRALTGASTAASDMTIESCTTFCAAGGFKYAGVEYSTECFCGNSLVNGAAVDLVSTQCNMPCGGNSKAICGGPNAITLYKSN</sequence>
<dbReference type="KEGG" id="ksn:43587672"/>
<dbReference type="PROSITE" id="PS51212">
    <property type="entry name" value="WSC"/>
    <property type="match status" value="4"/>
</dbReference>
<accession>A0A5M6C2T0</accession>
<dbReference type="PANTHER" id="PTHR45964:SF5">
    <property type="entry name" value="WSCD FAMILY MEMBER CG9164"/>
    <property type="match status" value="1"/>
</dbReference>
<dbReference type="Proteomes" id="UP000322225">
    <property type="component" value="Chromosome 14"/>
</dbReference>
<name>A0A5M6C2T0_9TREE</name>
<reference evidence="1" key="1">
    <citation type="submission" date="2017-08" db="EMBL/GenBank/DDBJ databases">
        <authorList>
            <person name="Cuomo C."/>
            <person name="Billmyre B."/>
            <person name="Heitman J."/>
        </authorList>
    </citation>
    <scope>NUCLEOTIDE SEQUENCE</scope>
    <source>
        <strain evidence="1">CBS 12478</strain>
    </source>
</reference>
<protein>
    <submittedName>
        <fullName evidence="1">Uncharacterized protein</fullName>
    </submittedName>
</protein>
<dbReference type="GeneID" id="43587672"/>
<dbReference type="RefSeq" id="XP_031861959.1">
    <property type="nucleotide sequence ID" value="XM_032003546.1"/>
</dbReference>
<reference evidence="1" key="2">
    <citation type="submission" date="2024-01" db="EMBL/GenBank/DDBJ databases">
        <title>Comparative genomics of Cryptococcus and Kwoniella reveals pathogenesis evolution and contrasting modes of karyotype evolution via chromosome fusion or intercentromeric recombination.</title>
        <authorList>
            <person name="Coelho M.A."/>
            <person name="David-Palma M."/>
            <person name="Shea T."/>
            <person name="Bowers K."/>
            <person name="McGinley-Smith S."/>
            <person name="Mohammad A.W."/>
            <person name="Gnirke A."/>
            <person name="Yurkov A.M."/>
            <person name="Nowrousian M."/>
            <person name="Sun S."/>
            <person name="Cuomo C.A."/>
            <person name="Heitman J."/>
        </authorList>
    </citation>
    <scope>NUCLEOTIDE SEQUENCE</scope>
    <source>
        <strain evidence="1">CBS 12478</strain>
    </source>
</reference>
<dbReference type="EMBL" id="CP144064">
    <property type="protein sequence ID" value="WWD22596.1"/>
    <property type="molecule type" value="Genomic_DNA"/>
</dbReference>
<dbReference type="InterPro" id="IPR051589">
    <property type="entry name" value="Sialate-O-sulfotransferase"/>
</dbReference>
<gene>
    <name evidence="1" type="ORF">CI109_107089</name>
</gene>
<keyword evidence="2" id="KW-1185">Reference proteome</keyword>
<proteinExistence type="predicted"/>
<dbReference type="OrthoDB" id="5985073at2759"/>
<organism evidence="1 2">
    <name type="scientific">Kwoniella shandongensis</name>
    <dbReference type="NCBI Taxonomy" id="1734106"/>
    <lineage>
        <taxon>Eukaryota</taxon>
        <taxon>Fungi</taxon>
        <taxon>Dikarya</taxon>
        <taxon>Basidiomycota</taxon>
        <taxon>Agaricomycotina</taxon>
        <taxon>Tremellomycetes</taxon>
        <taxon>Tremellales</taxon>
        <taxon>Cryptococcaceae</taxon>
        <taxon>Kwoniella</taxon>
    </lineage>
</organism>
<dbReference type="AlphaFoldDB" id="A0A5M6C2T0"/>
<evidence type="ECO:0000313" key="1">
    <source>
        <dbReference type="EMBL" id="WWD22596.1"/>
    </source>
</evidence>
<dbReference type="InterPro" id="IPR002889">
    <property type="entry name" value="WSC_carb-bd"/>
</dbReference>